<dbReference type="EMBL" id="AP025225">
    <property type="protein sequence ID" value="BDB96316.1"/>
    <property type="molecule type" value="Genomic_DNA"/>
</dbReference>
<gene>
    <name evidence="1" type="ORF">HYD_4490</name>
</gene>
<dbReference type="Proteomes" id="UP001320209">
    <property type="component" value="Chromosome"/>
</dbReference>
<reference evidence="1" key="1">
    <citation type="submission" date="2021-10" db="EMBL/GenBank/DDBJ databases">
        <title>Genome Sequence of The Candidatus Hydrogeosomobacter endosymbioticus, an Intracellular Bacterial Symbiont of the Anaerobic Ciliate GW7.</title>
        <authorList>
            <person name="Shiohama Y."/>
            <person name="Shinzato N."/>
        </authorList>
    </citation>
    <scope>NUCLEOTIDE SEQUENCE [LARGE SCALE GENOMIC DNA]</scope>
    <source>
        <strain evidence="1">200920</strain>
    </source>
</reference>
<organism evidence="1 2">
    <name type="scientific">Candidatus Hydrogenosomobacter endosymbioticus</name>
    <dbReference type="NCBI Taxonomy" id="2558174"/>
    <lineage>
        <taxon>Bacteria</taxon>
        <taxon>Pseudomonadati</taxon>
        <taxon>Pseudomonadota</taxon>
        <taxon>Alphaproteobacteria</taxon>
        <taxon>Holosporales</taxon>
        <taxon>Holosporaceae</taxon>
        <taxon>Candidatus Hydrogenosomobacter</taxon>
    </lineage>
</organism>
<evidence type="ECO:0000313" key="1">
    <source>
        <dbReference type="EMBL" id="BDB96316.1"/>
    </source>
</evidence>
<protein>
    <submittedName>
        <fullName evidence="1">Uncharacterized protein</fullName>
    </submittedName>
</protein>
<accession>A0ABM7V9W8</accession>
<sequence length="70" mass="7910">MDDEAAMKARAKNVNKYPVIINGLRFLAISLRDPANVLIRRENPSTIPSMAPAKPLFKLQQYLKKNGMQI</sequence>
<proteinExistence type="predicted"/>
<evidence type="ECO:0000313" key="2">
    <source>
        <dbReference type="Proteomes" id="UP001320209"/>
    </source>
</evidence>
<keyword evidence="2" id="KW-1185">Reference proteome</keyword>
<name>A0ABM7V9W8_9PROT</name>